<dbReference type="AlphaFoldDB" id="A0A0S4MA76"/>
<sequence length="387" mass="41825">MFYADSKHLDCSCSSNCVYQSVDSHEVVEESECTEVVAMEKKINYQNSSLLTKYFANSLVSFPLIALSMLGGVDGSQVRSRSLSSYLCSLESSLCSLIRIKGNDTQYVKAVIDSSFKVSVNLLKKDLAFNFTIPMVIPSDISPDDTGGDNLITQLWSMSRYINDGYIRVSREMRSSGVRLCSLNRGTCGLVRNACDSISENFCDGNFNINHDIPDTCCPSIKSYLTYPSASSISKVVESATAIVPEMVHLTTISSKNEIPTSASSTLRALNIASEVVKSTTMASEMLNSTTIESEIVNSTTVTTGSVTLNSTTMVPGIINSTSVDMPTLIPEGITPYGKGLSMLIAILVAFIVLSIALSAILGYKSCKAQQPQPVPQDDTENEENLV</sequence>
<dbReference type="STRING" id="1561003.Ark11_1613"/>
<evidence type="ECO:0000256" key="1">
    <source>
        <dbReference type="SAM" id="Phobius"/>
    </source>
</evidence>
<organism evidence="2 3">
    <name type="scientific">Candidatus Ichthyocystis hellenicum</name>
    <dbReference type="NCBI Taxonomy" id="1561003"/>
    <lineage>
        <taxon>Bacteria</taxon>
        <taxon>Pseudomonadati</taxon>
        <taxon>Pseudomonadota</taxon>
        <taxon>Betaproteobacteria</taxon>
        <taxon>Burkholderiales</taxon>
        <taxon>Candidatus Ichthyocystis</taxon>
    </lineage>
</organism>
<keyword evidence="3" id="KW-1185">Reference proteome</keyword>
<dbReference type="RefSeq" id="WP_092490756.1">
    <property type="nucleotide sequence ID" value="NZ_LN906597.1"/>
</dbReference>
<gene>
    <name evidence="2" type="ORF">Ark11_1613</name>
</gene>
<feature type="transmembrane region" description="Helical" evidence="1">
    <location>
        <begin position="341"/>
        <end position="364"/>
    </location>
</feature>
<dbReference type="EMBL" id="LN906597">
    <property type="protein sequence ID" value="CUT18404.1"/>
    <property type="molecule type" value="Genomic_DNA"/>
</dbReference>
<dbReference type="Proteomes" id="UP000198651">
    <property type="component" value="Chromosome I"/>
</dbReference>
<evidence type="ECO:0000313" key="3">
    <source>
        <dbReference type="Proteomes" id="UP000198651"/>
    </source>
</evidence>
<accession>A0A0S4MA76</accession>
<proteinExistence type="predicted"/>
<protein>
    <submittedName>
        <fullName evidence="2">Putative membrane protein</fullName>
    </submittedName>
</protein>
<reference evidence="3" key="1">
    <citation type="submission" date="2015-11" db="EMBL/GenBank/DDBJ databases">
        <authorList>
            <person name="Seth-Smith H.M.B."/>
        </authorList>
    </citation>
    <scope>NUCLEOTIDE SEQUENCE [LARGE SCALE GENOMIC DNA]</scope>
    <source>
        <strain evidence="3">2013Ark11</strain>
    </source>
</reference>
<keyword evidence="1" id="KW-1133">Transmembrane helix</keyword>
<keyword evidence="1" id="KW-0812">Transmembrane</keyword>
<evidence type="ECO:0000313" key="2">
    <source>
        <dbReference type="EMBL" id="CUT18404.1"/>
    </source>
</evidence>
<keyword evidence="1" id="KW-0472">Membrane</keyword>
<name>A0A0S4MA76_9BURK</name>